<evidence type="ECO:0000313" key="11">
    <source>
        <dbReference type="Proteomes" id="UP000001933"/>
    </source>
</evidence>
<evidence type="ECO:0000259" key="9">
    <source>
        <dbReference type="SMART" id="SM00977"/>
    </source>
</evidence>
<dbReference type="GO" id="GO:0032267">
    <property type="term" value="F:tRNA(Ile)-lysidine synthase activity"/>
    <property type="evidence" value="ECO:0007669"/>
    <property type="project" value="UniProtKB-EC"/>
</dbReference>
<dbReference type="InParanoid" id="Q2LTJ2"/>
<dbReference type="InterPro" id="IPR020825">
    <property type="entry name" value="Phe-tRNA_synthase-like_B3/B4"/>
</dbReference>
<organism evidence="10 11">
    <name type="scientific">Syntrophus aciditrophicus (strain SB)</name>
    <dbReference type="NCBI Taxonomy" id="56780"/>
    <lineage>
        <taxon>Bacteria</taxon>
        <taxon>Pseudomonadati</taxon>
        <taxon>Thermodesulfobacteriota</taxon>
        <taxon>Syntrophia</taxon>
        <taxon>Syntrophales</taxon>
        <taxon>Syntrophaceae</taxon>
        <taxon>Syntrophus</taxon>
    </lineage>
</organism>
<evidence type="ECO:0000256" key="4">
    <source>
        <dbReference type="ARBA" id="ARBA00022694"/>
    </source>
</evidence>
<evidence type="ECO:0000256" key="5">
    <source>
        <dbReference type="ARBA" id="ARBA00022741"/>
    </source>
</evidence>
<proteinExistence type="inferred from homology"/>
<dbReference type="SUPFAM" id="SSF56037">
    <property type="entry name" value="PheT/TilS domain"/>
    <property type="match status" value="1"/>
</dbReference>
<dbReference type="NCBIfam" id="TIGR02432">
    <property type="entry name" value="lysidine_TilS_N"/>
    <property type="match status" value="1"/>
</dbReference>
<evidence type="ECO:0000256" key="2">
    <source>
        <dbReference type="ARBA" id="ARBA00022490"/>
    </source>
</evidence>
<dbReference type="SUPFAM" id="SSF52402">
    <property type="entry name" value="Adenine nucleotide alpha hydrolases-like"/>
    <property type="match status" value="1"/>
</dbReference>
<evidence type="ECO:0000256" key="6">
    <source>
        <dbReference type="ARBA" id="ARBA00022840"/>
    </source>
</evidence>
<dbReference type="SMART" id="SM00977">
    <property type="entry name" value="TilS_C"/>
    <property type="match status" value="1"/>
</dbReference>
<dbReference type="NCBIfam" id="TIGR02433">
    <property type="entry name" value="lysidine_TilS_C"/>
    <property type="match status" value="1"/>
</dbReference>
<keyword evidence="3 8" id="KW-0436">Ligase</keyword>
<dbReference type="InterPro" id="IPR012094">
    <property type="entry name" value="tRNA_Ile_lys_synt"/>
</dbReference>
<dbReference type="RefSeq" id="WP_011417427.1">
    <property type="nucleotide sequence ID" value="NC_007759.1"/>
</dbReference>
<keyword evidence="11" id="KW-1185">Reference proteome</keyword>
<dbReference type="GO" id="GO:0005737">
    <property type="term" value="C:cytoplasm"/>
    <property type="evidence" value="ECO:0007669"/>
    <property type="project" value="UniProtKB-SubCell"/>
</dbReference>
<dbReference type="CDD" id="cd01992">
    <property type="entry name" value="TilS_N"/>
    <property type="match status" value="1"/>
</dbReference>
<dbReference type="InterPro" id="IPR012795">
    <property type="entry name" value="tRNA_Ile_lys_synt_N"/>
</dbReference>
<reference evidence="10 11" key="1">
    <citation type="journal article" date="2007" name="Proc. Natl. Acad. Sci. U.S.A.">
        <title>The genome of Syntrophus aciditrophicus: life at the thermodynamic limit of microbial growth.</title>
        <authorList>
            <person name="McInerney M.J."/>
            <person name="Rohlin L."/>
            <person name="Mouttaki H."/>
            <person name="Kim U."/>
            <person name="Krupp R.S."/>
            <person name="Rios-Hernandez L."/>
            <person name="Sieber J."/>
            <person name="Struchtemeyer C.G."/>
            <person name="Bhattacharyya A."/>
            <person name="Campbell J.W."/>
            <person name="Gunsalus R.P."/>
        </authorList>
    </citation>
    <scope>NUCLEOTIDE SEQUENCE [LARGE SCALE GENOMIC DNA]</scope>
    <source>
        <strain evidence="10 11">SB</strain>
    </source>
</reference>
<keyword evidence="2 8" id="KW-0963">Cytoplasm</keyword>
<dbReference type="EC" id="6.3.4.19" evidence="8"/>
<protein>
    <recommendedName>
        <fullName evidence="8">tRNA(Ile)-lysidine synthase</fullName>
        <ecNumber evidence="8">6.3.4.19</ecNumber>
    </recommendedName>
    <alternativeName>
        <fullName evidence="8">tRNA(Ile)-2-lysyl-cytidine synthase</fullName>
    </alternativeName>
    <alternativeName>
        <fullName evidence="8">tRNA(Ile)-lysidine synthetase</fullName>
    </alternativeName>
</protein>
<dbReference type="FunCoup" id="Q2LTJ2">
    <property type="interactions" value="290"/>
</dbReference>
<comment type="similarity">
    <text evidence="8">Belongs to the tRNA(Ile)-lysidine synthase family.</text>
</comment>
<comment type="domain">
    <text evidence="8">The N-terminal region contains the highly conserved SGGXDS motif, predicted to be a P-loop motif involved in ATP binding.</text>
</comment>
<dbReference type="Pfam" id="PF09179">
    <property type="entry name" value="TilS"/>
    <property type="match status" value="1"/>
</dbReference>
<dbReference type="PANTHER" id="PTHR43033">
    <property type="entry name" value="TRNA(ILE)-LYSIDINE SYNTHASE-RELATED"/>
    <property type="match status" value="1"/>
</dbReference>
<dbReference type="EMBL" id="CP000252">
    <property type="protein sequence ID" value="ABC77405.1"/>
    <property type="molecule type" value="Genomic_DNA"/>
</dbReference>
<dbReference type="Gene3D" id="3.40.50.620">
    <property type="entry name" value="HUPs"/>
    <property type="match status" value="1"/>
</dbReference>
<sequence length="476" mass="54540">MLDKIRRTIQKYHMLNPGEHVIAAVSGGPDSVALLHVLISLACEYELTLSVAHLNHGLRGSESDAEEQLVRQLSKERGISCSVKRIDLQALRKCDRRKCSLEDIGRQERYEFFTALAAEIGASRIALGHHREDQAETVLMNFIRGSGLEGLKGIRPVRDGCFIRPLLEVSRRDILDFLQAEHLPFLEDSSNSEDHFLRNRIRHHMIPLLQELYNPRIIDTLNRLAEIARREDDCLKSIVDRILEDLLITSLSEEGTVSISISRLHELDEALQYRLVKSLLERCVLSPRRVAFTHIQAVANLCREEKSVGLLFLPGNVLVRREYDNLKFSLSEANTRSELNSPLKNQKVIGFSYALEIPSVTEIEEVNRVVKTAFIEKVELGFFNVTRNSACFDFDKIEPPLVIRNRREGDRFQPLGMAGTKKLKSYFIDEKVPRRQRDLIPLLADRHSVVWIAGLRLSERVRIDDRTRSIVKIEMI</sequence>
<dbReference type="OrthoDB" id="9807403at2"/>
<comment type="catalytic activity">
    <reaction evidence="7 8">
        <text>cytidine(34) in tRNA(Ile2) + L-lysine + ATP = lysidine(34) in tRNA(Ile2) + AMP + diphosphate + H(+)</text>
        <dbReference type="Rhea" id="RHEA:43744"/>
        <dbReference type="Rhea" id="RHEA-COMP:10625"/>
        <dbReference type="Rhea" id="RHEA-COMP:10670"/>
        <dbReference type="ChEBI" id="CHEBI:15378"/>
        <dbReference type="ChEBI" id="CHEBI:30616"/>
        <dbReference type="ChEBI" id="CHEBI:32551"/>
        <dbReference type="ChEBI" id="CHEBI:33019"/>
        <dbReference type="ChEBI" id="CHEBI:82748"/>
        <dbReference type="ChEBI" id="CHEBI:83665"/>
        <dbReference type="ChEBI" id="CHEBI:456215"/>
        <dbReference type="EC" id="6.3.4.19"/>
    </reaction>
</comment>
<keyword evidence="6 8" id="KW-0067">ATP-binding</keyword>
<dbReference type="Pfam" id="PF11734">
    <property type="entry name" value="TilS_C"/>
    <property type="match status" value="1"/>
</dbReference>
<evidence type="ECO:0000256" key="1">
    <source>
        <dbReference type="ARBA" id="ARBA00004496"/>
    </source>
</evidence>
<dbReference type="SUPFAM" id="SSF82829">
    <property type="entry name" value="MesJ substrate recognition domain-like"/>
    <property type="match status" value="1"/>
</dbReference>
<dbReference type="STRING" id="56780.SYN_02776"/>
<evidence type="ECO:0000256" key="7">
    <source>
        <dbReference type="ARBA" id="ARBA00048539"/>
    </source>
</evidence>
<dbReference type="InterPro" id="IPR011063">
    <property type="entry name" value="TilS/TtcA_N"/>
</dbReference>
<keyword evidence="4 8" id="KW-0819">tRNA processing</keyword>
<dbReference type="InterPro" id="IPR015262">
    <property type="entry name" value="tRNA_Ile_lys_synt_subst-bd"/>
</dbReference>
<dbReference type="GO" id="GO:0005524">
    <property type="term" value="F:ATP binding"/>
    <property type="evidence" value="ECO:0007669"/>
    <property type="project" value="UniProtKB-UniRule"/>
</dbReference>
<dbReference type="Gene3D" id="3.50.40.10">
    <property type="entry name" value="Phenylalanyl-trna Synthetase, Chain B, domain 3"/>
    <property type="match status" value="1"/>
</dbReference>
<evidence type="ECO:0000256" key="8">
    <source>
        <dbReference type="HAMAP-Rule" id="MF_01161"/>
    </source>
</evidence>
<evidence type="ECO:0000313" key="10">
    <source>
        <dbReference type="EMBL" id="ABC77405.1"/>
    </source>
</evidence>
<feature type="binding site" evidence="8">
    <location>
        <begin position="26"/>
        <end position="31"/>
    </location>
    <ligand>
        <name>ATP</name>
        <dbReference type="ChEBI" id="CHEBI:30616"/>
    </ligand>
</feature>
<dbReference type="GO" id="GO:0006400">
    <property type="term" value="P:tRNA modification"/>
    <property type="evidence" value="ECO:0007669"/>
    <property type="project" value="UniProtKB-UniRule"/>
</dbReference>
<keyword evidence="5 8" id="KW-0547">Nucleotide-binding</keyword>
<dbReference type="InterPro" id="IPR012796">
    <property type="entry name" value="Lysidine-tRNA-synth_C"/>
</dbReference>
<dbReference type="Pfam" id="PF01171">
    <property type="entry name" value="ATP_bind_3"/>
    <property type="match status" value="1"/>
</dbReference>
<feature type="domain" description="Lysidine-tRNA(Ile) synthetase C-terminal" evidence="9">
    <location>
        <begin position="401"/>
        <end position="473"/>
    </location>
</feature>
<dbReference type="HAMAP" id="MF_01161">
    <property type="entry name" value="tRNA_Ile_lys_synt"/>
    <property type="match status" value="1"/>
</dbReference>
<dbReference type="PANTHER" id="PTHR43033:SF1">
    <property type="entry name" value="TRNA(ILE)-LYSIDINE SYNTHASE-RELATED"/>
    <property type="match status" value="1"/>
</dbReference>
<gene>
    <name evidence="8" type="primary">tilS</name>
    <name evidence="10" type="ORF">SYN_02776</name>
</gene>
<name>Q2LTJ2_SYNAS</name>
<dbReference type="Gene3D" id="3.30.465.60">
    <property type="match status" value="1"/>
</dbReference>
<dbReference type="eggNOG" id="COG0037">
    <property type="taxonomic scope" value="Bacteria"/>
</dbReference>
<dbReference type="AlphaFoldDB" id="Q2LTJ2"/>
<dbReference type="Proteomes" id="UP000001933">
    <property type="component" value="Chromosome"/>
</dbReference>
<comment type="function">
    <text evidence="8">Ligates lysine onto the cytidine present at position 34 of the AUA codon-specific tRNA(Ile) that contains the anticodon CAU, in an ATP-dependent manner. Cytidine is converted to lysidine, thus changing the amino acid specificity of the tRNA from methionine to isoleucine.</text>
</comment>
<evidence type="ECO:0000256" key="3">
    <source>
        <dbReference type="ARBA" id="ARBA00022598"/>
    </source>
</evidence>
<comment type="subcellular location">
    <subcellularLocation>
        <location evidence="1 8">Cytoplasm</location>
    </subcellularLocation>
</comment>
<accession>Q2LTJ2</accession>
<dbReference type="KEGG" id="sat:SYN_02776"/>
<dbReference type="HOGENOM" id="CLU_018869_0_1_7"/>
<dbReference type="InterPro" id="IPR014729">
    <property type="entry name" value="Rossmann-like_a/b/a_fold"/>
</dbReference>